<dbReference type="AlphaFoldDB" id="A0A9P6QPP0"/>
<dbReference type="Proteomes" id="UP000823405">
    <property type="component" value="Unassembled WGS sequence"/>
</dbReference>
<keyword evidence="3" id="KW-1185">Reference proteome</keyword>
<comment type="caution">
    <text evidence="2">The sequence shown here is derived from an EMBL/GenBank/DDBJ whole genome shotgun (WGS) entry which is preliminary data.</text>
</comment>
<proteinExistence type="predicted"/>
<feature type="non-terminal residue" evidence="2">
    <location>
        <position position="1"/>
    </location>
</feature>
<accession>A0A9P6QPP0</accession>
<dbReference type="EMBL" id="JAAAIN010003516">
    <property type="protein sequence ID" value="KAG0285339.1"/>
    <property type="molecule type" value="Genomic_DNA"/>
</dbReference>
<dbReference type="OrthoDB" id="2449858at2759"/>
<protein>
    <submittedName>
        <fullName evidence="2">Uncharacterized protein</fullName>
    </submittedName>
</protein>
<feature type="transmembrane region" description="Helical" evidence="1">
    <location>
        <begin position="124"/>
        <end position="144"/>
    </location>
</feature>
<evidence type="ECO:0000313" key="3">
    <source>
        <dbReference type="Proteomes" id="UP000823405"/>
    </source>
</evidence>
<gene>
    <name evidence="2" type="ORF">BGZ97_007844</name>
</gene>
<reference evidence="2" key="1">
    <citation type="journal article" date="2020" name="Fungal Divers.">
        <title>Resolving the Mortierellaceae phylogeny through synthesis of multi-gene phylogenetics and phylogenomics.</title>
        <authorList>
            <person name="Vandepol N."/>
            <person name="Liber J."/>
            <person name="Desiro A."/>
            <person name="Na H."/>
            <person name="Kennedy M."/>
            <person name="Barry K."/>
            <person name="Grigoriev I.V."/>
            <person name="Miller A.N."/>
            <person name="O'Donnell K."/>
            <person name="Stajich J.E."/>
            <person name="Bonito G."/>
        </authorList>
    </citation>
    <scope>NUCLEOTIDE SEQUENCE</scope>
    <source>
        <strain evidence="2">NVP60</strain>
    </source>
</reference>
<name>A0A9P6QPP0_9FUNG</name>
<keyword evidence="1" id="KW-1133">Transmembrane helix</keyword>
<sequence length="179" mass="19951">MNPQNMSNINLMAPYPTLNEEEDKAHRLKRAKISIDRITGYNGQRLLMNASRLLSALRWAILLDGPAPIPAPAAPSTPTLASELTEDLEDPAGTDAGAGQFAPSVRLWYTRLWQQLVTKPLEHVGFAFFVGLIPVVGPFFSLWLGHKLVYSKLNLLKLSGERFTELEHAMVRSMTKELL</sequence>
<organism evidence="2 3">
    <name type="scientific">Linnemannia gamsii</name>
    <dbReference type="NCBI Taxonomy" id="64522"/>
    <lineage>
        <taxon>Eukaryota</taxon>
        <taxon>Fungi</taxon>
        <taxon>Fungi incertae sedis</taxon>
        <taxon>Mucoromycota</taxon>
        <taxon>Mortierellomycotina</taxon>
        <taxon>Mortierellomycetes</taxon>
        <taxon>Mortierellales</taxon>
        <taxon>Mortierellaceae</taxon>
        <taxon>Linnemannia</taxon>
    </lineage>
</organism>
<evidence type="ECO:0000313" key="2">
    <source>
        <dbReference type="EMBL" id="KAG0285339.1"/>
    </source>
</evidence>
<evidence type="ECO:0000256" key="1">
    <source>
        <dbReference type="SAM" id="Phobius"/>
    </source>
</evidence>
<keyword evidence="1" id="KW-0812">Transmembrane</keyword>
<keyword evidence="1" id="KW-0472">Membrane</keyword>